<dbReference type="CDD" id="cd00383">
    <property type="entry name" value="trans_reg_C"/>
    <property type="match status" value="1"/>
</dbReference>
<evidence type="ECO:0000256" key="1">
    <source>
        <dbReference type="ARBA" id="ARBA00023125"/>
    </source>
</evidence>
<name>A0A919P7P8_9CELL</name>
<dbReference type="GO" id="GO:0006355">
    <property type="term" value="P:regulation of DNA-templated transcription"/>
    <property type="evidence" value="ECO:0007669"/>
    <property type="project" value="InterPro"/>
</dbReference>
<dbReference type="Pfam" id="PF00486">
    <property type="entry name" value="Trans_reg_C"/>
    <property type="match status" value="1"/>
</dbReference>
<protein>
    <submittedName>
        <fullName evidence="6">DNA-binding response regulator</fullName>
    </submittedName>
</protein>
<gene>
    <name evidence="6" type="ORF">Cch01nite_35280</name>
</gene>
<dbReference type="RefSeq" id="WP_203757814.1">
    <property type="nucleotide sequence ID" value="NZ_BONK01000013.1"/>
</dbReference>
<evidence type="ECO:0000259" key="4">
    <source>
        <dbReference type="PROSITE" id="PS50110"/>
    </source>
</evidence>
<dbReference type="Proteomes" id="UP000632740">
    <property type="component" value="Unassembled WGS sequence"/>
</dbReference>
<dbReference type="AlphaFoldDB" id="A0A919P7P8"/>
<dbReference type="Pfam" id="PF00072">
    <property type="entry name" value="Response_reg"/>
    <property type="match status" value="1"/>
</dbReference>
<dbReference type="Gene3D" id="6.10.250.690">
    <property type="match status" value="1"/>
</dbReference>
<accession>A0A919P7P8</accession>
<dbReference type="InterPro" id="IPR001789">
    <property type="entry name" value="Sig_transdc_resp-reg_receiver"/>
</dbReference>
<keyword evidence="7" id="KW-1185">Reference proteome</keyword>
<dbReference type="Gene3D" id="3.40.50.2300">
    <property type="match status" value="1"/>
</dbReference>
<sequence length="220" mass="23280">MRVLVAEDEEVMADALARGLRRAGYAADVAADGGTALALAGVNRYDVVLLDRDLPVVHGDDVCRALVDGGSPARILMLTAAGGLDEKVGGFALGADDYLAKPFAFAELLARVQALARRTAPAQPPVLTAGDLRVDVSRRAVTRAGRPVDLTLKEYGVLAELVRADGAVVSAEDLLERVWDENADPFTNAVRVTMVGLRRKLGDPPVIETLRGAGYRVVVP</sequence>
<evidence type="ECO:0000256" key="2">
    <source>
        <dbReference type="PROSITE-ProRule" id="PRU00169"/>
    </source>
</evidence>
<dbReference type="GO" id="GO:0005829">
    <property type="term" value="C:cytosol"/>
    <property type="evidence" value="ECO:0007669"/>
    <property type="project" value="TreeGrafter"/>
</dbReference>
<dbReference type="GO" id="GO:0032993">
    <property type="term" value="C:protein-DNA complex"/>
    <property type="evidence" value="ECO:0007669"/>
    <property type="project" value="TreeGrafter"/>
</dbReference>
<evidence type="ECO:0000313" key="7">
    <source>
        <dbReference type="Proteomes" id="UP000632740"/>
    </source>
</evidence>
<evidence type="ECO:0000256" key="3">
    <source>
        <dbReference type="PROSITE-ProRule" id="PRU01091"/>
    </source>
</evidence>
<dbReference type="PANTHER" id="PTHR48111:SF36">
    <property type="entry name" value="TRANSCRIPTIONAL REGULATORY PROTEIN CUTR"/>
    <property type="match status" value="1"/>
</dbReference>
<dbReference type="GO" id="GO:0000976">
    <property type="term" value="F:transcription cis-regulatory region binding"/>
    <property type="evidence" value="ECO:0007669"/>
    <property type="project" value="TreeGrafter"/>
</dbReference>
<comment type="caution">
    <text evidence="6">The sequence shown here is derived from an EMBL/GenBank/DDBJ whole genome shotgun (WGS) entry which is preliminary data.</text>
</comment>
<dbReference type="SUPFAM" id="SSF52172">
    <property type="entry name" value="CheY-like"/>
    <property type="match status" value="1"/>
</dbReference>
<dbReference type="InterPro" id="IPR001867">
    <property type="entry name" value="OmpR/PhoB-type_DNA-bd"/>
</dbReference>
<dbReference type="SMART" id="SM00862">
    <property type="entry name" value="Trans_reg_C"/>
    <property type="match status" value="1"/>
</dbReference>
<dbReference type="SMART" id="SM00448">
    <property type="entry name" value="REC"/>
    <property type="match status" value="1"/>
</dbReference>
<keyword evidence="2" id="KW-0597">Phosphoprotein</keyword>
<dbReference type="GO" id="GO:0000156">
    <property type="term" value="F:phosphorelay response regulator activity"/>
    <property type="evidence" value="ECO:0007669"/>
    <property type="project" value="TreeGrafter"/>
</dbReference>
<dbReference type="EMBL" id="BONK01000013">
    <property type="protein sequence ID" value="GIG22804.1"/>
    <property type="molecule type" value="Genomic_DNA"/>
</dbReference>
<dbReference type="InterPro" id="IPR011006">
    <property type="entry name" value="CheY-like_superfamily"/>
</dbReference>
<reference evidence="6" key="1">
    <citation type="submission" date="2021-01" db="EMBL/GenBank/DDBJ databases">
        <title>Whole genome shotgun sequence of Cellulomonas chitinilytica NBRC 110799.</title>
        <authorList>
            <person name="Komaki H."/>
            <person name="Tamura T."/>
        </authorList>
    </citation>
    <scope>NUCLEOTIDE SEQUENCE</scope>
    <source>
        <strain evidence="6">NBRC 110799</strain>
    </source>
</reference>
<organism evidence="6 7">
    <name type="scientific">Cellulomonas chitinilytica</name>
    <dbReference type="NCBI Taxonomy" id="398759"/>
    <lineage>
        <taxon>Bacteria</taxon>
        <taxon>Bacillati</taxon>
        <taxon>Actinomycetota</taxon>
        <taxon>Actinomycetes</taxon>
        <taxon>Micrococcales</taxon>
        <taxon>Cellulomonadaceae</taxon>
        <taxon>Cellulomonas</taxon>
    </lineage>
</organism>
<feature type="modified residue" description="4-aspartylphosphate" evidence="2">
    <location>
        <position position="51"/>
    </location>
</feature>
<dbReference type="PROSITE" id="PS51755">
    <property type="entry name" value="OMPR_PHOB"/>
    <property type="match status" value="1"/>
</dbReference>
<evidence type="ECO:0000313" key="6">
    <source>
        <dbReference type="EMBL" id="GIG22804.1"/>
    </source>
</evidence>
<dbReference type="InterPro" id="IPR036388">
    <property type="entry name" value="WH-like_DNA-bd_sf"/>
</dbReference>
<feature type="domain" description="Response regulatory" evidence="4">
    <location>
        <begin position="2"/>
        <end position="116"/>
    </location>
</feature>
<feature type="DNA-binding region" description="OmpR/PhoB-type" evidence="3">
    <location>
        <begin position="124"/>
        <end position="219"/>
    </location>
</feature>
<feature type="domain" description="OmpR/PhoB-type" evidence="5">
    <location>
        <begin position="124"/>
        <end position="219"/>
    </location>
</feature>
<keyword evidence="1 3" id="KW-0238">DNA-binding</keyword>
<dbReference type="PROSITE" id="PS50110">
    <property type="entry name" value="RESPONSE_REGULATORY"/>
    <property type="match status" value="1"/>
</dbReference>
<evidence type="ECO:0000259" key="5">
    <source>
        <dbReference type="PROSITE" id="PS51755"/>
    </source>
</evidence>
<dbReference type="InterPro" id="IPR039420">
    <property type="entry name" value="WalR-like"/>
</dbReference>
<dbReference type="PANTHER" id="PTHR48111">
    <property type="entry name" value="REGULATOR OF RPOS"/>
    <property type="match status" value="1"/>
</dbReference>
<dbReference type="Gene3D" id="1.10.10.10">
    <property type="entry name" value="Winged helix-like DNA-binding domain superfamily/Winged helix DNA-binding domain"/>
    <property type="match status" value="1"/>
</dbReference>
<proteinExistence type="predicted"/>